<dbReference type="PANTHER" id="PTHR43300:SF11">
    <property type="entry name" value="ACETYLTRANSFERASE RV3034C-RELATED"/>
    <property type="match status" value="1"/>
</dbReference>
<keyword evidence="6" id="KW-1185">Reference proteome</keyword>
<dbReference type="PANTHER" id="PTHR43300">
    <property type="entry name" value="ACETYLTRANSFERASE"/>
    <property type="match status" value="1"/>
</dbReference>
<dbReference type="Proteomes" id="UP001501410">
    <property type="component" value="Unassembled WGS sequence"/>
</dbReference>
<dbReference type="CDD" id="cd03349">
    <property type="entry name" value="LbH_XAT"/>
    <property type="match status" value="1"/>
</dbReference>
<keyword evidence="2" id="KW-0808">Transferase</keyword>
<dbReference type="PROSITE" id="PS00101">
    <property type="entry name" value="HEXAPEP_TRANSFERASES"/>
    <property type="match status" value="1"/>
</dbReference>
<dbReference type="EMBL" id="BAABEZ010000018">
    <property type="protein sequence ID" value="GAA4452912.1"/>
    <property type="molecule type" value="Genomic_DNA"/>
</dbReference>
<protein>
    <submittedName>
        <fullName evidence="5">CatB-related O-acetyltransferase</fullName>
    </submittedName>
</protein>
<gene>
    <name evidence="5" type="ORF">GCM10023092_12560</name>
</gene>
<comment type="caution">
    <text evidence="5">The sequence shown here is derived from an EMBL/GenBank/DDBJ whole genome shotgun (WGS) entry which is preliminary data.</text>
</comment>
<dbReference type="SUPFAM" id="SSF51161">
    <property type="entry name" value="Trimeric LpxA-like enzymes"/>
    <property type="match status" value="1"/>
</dbReference>
<dbReference type="RefSeq" id="WP_344824111.1">
    <property type="nucleotide sequence ID" value="NZ_BAABEZ010000018.1"/>
</dbReference>
<evidence type="ECO:0000313" key="5">
    <source>
        <dbReference type="EMBL" id="GAA4452912.1"/>
    </source>
</evidence>
<dbReference type="InterPro" id="IPR018357">
    <property type="entry name" value="Hexapep_transf_CS"/>
</dbReference>
<reference evidence="6" key="1">
    <citation type="journal article" date="2019" name="Int. J. Syst. Evol. Microbiol.">
        <title>The Global Catalogue of Microorganisms (GCM) 10K type strain sequencing project: providing services to taxonomists for standard genome sequencing and annotation.</title>
        <authorList>
            <consortium name="The Broad Institute Genomics Platform"/>
            <consortium name="The Broad Institute Genome Sequencing Center for Infectious Disease"/>
            <person name="Wu L."/>
            <person name="Ma J."/>
        </authorList>
    </citation>
    <scope>NUCLEOTIDE SEQUENCE [LARGE SCALE GENOMIC DNA]</scope>
    <source>
        <strain evidence="6">JCM 31921</strain>
    </source>
</reference>
<keyword evidence="4" id="KW-0012">Acyltransferase</keyword>
<evidence type="ECO:0000256" key="3">
    <source>
        <dbReference type="ARBA" id="ARBA00022737"/>
    </source>
</evidence>
<dbReference type="InterPro" id="IPR011004">
    <property type="entry name" value="Trimer_LpxA-like_sf"/>
</dbReference>
<name>A0ABP8MPX1_9BACT</name>
<dbReference type="Pfam" id="PF00132">
    <property type="entry name" value="Hexapep"/>
    <property type="match status" value="1"/>
</dbReference>
<proteinExistence type="inferred from homology"/>
<comment type="similarity">
    <text evidence="1">Belongs to the transferase hexapeptide repeat family.</text>
</comment>
<dbReference type="InterPro" id="IPR001451">
    <property type="entry name" value="Hexapep"/>
</dbReference>
<sequence>MIKKIIRALIFWARPETFSAQGVHHTSTVHESELEQPVRIGKDSYFYNCRIGAHTYFAGHNVAMNASIGRFCSVAGNVTIGPGMHPAKTFVSTSPYFWSTAGQCGATIADKSYFKETGSVTIGHDVWIGQNAVILDNIRIGNGAIVAAGAVVTKDVAPFSIVGGVPARQIGMRFSEEEIAFLQEFKWWDRDESWHREHLHEMHDISLLIKNNKR</sequence>
<dbReference type="Gene3D" id="2.160.10.10">
    <property type="entry name" value="Hexapeptide repeat proteins"/>
    <property type="match status" value="1"/>
</dbReference>
<evidence type="ECO:0000256" key="2">
    <source>
        <dbReference type="ARBA" id="ARBA00022679"/>
    </source>
</evidence>
<accession>A0ABP8MPX1</accession>
<dbReference type="InterPro" id="IPR050179">
    <property type="entry name" value="Trans_hexapeptide_repeat"/>
</dbReference>
<evidence type="ECO:0000313" key="6">
    <source>
        <dbReference type="Proteomes" id="UP001501410"/>
    </source>
</evidence>
<keyword evidence="3" id="KW-0677">Repeat</keyword>
<organism evidence="5 6">
    <name type="scientific">Rurimicrobium arvi</name>
    <dbReference type="NCBI Taxonomy" id="2049916"/>
    <lineage>
        <taxon>Bacteria</taxon>
        <taxon>Pseudomonadati</taxon>
        <taxon>Bacteroidota</taxon>
        <taxon>Chitinophagia</taxon>
        <taxon>Chitinophagales</taxon>
        <taxon>Chitinophagaceae</taxon>
        <taxon>Rurimicrobium</taxon>
    </lineage>
</organism>
<evidence type="ECO:0000256" key="1">
    <source>
        <dbReference type="ARBA" id="ARBA00007274"/>
    </source>
</evidence>
<evidence type="ECO:0000256" key="4">
    <source>
        <dbReference type="ARBA" id="ARBA00023315"/>
    </source>
</evidence>